<evidence type="ECO:0000313" key="5">
    <source>
        <dbReference type="EMBL" id="EME26373.1"/>
    </source>
</evidence>
<feature type="compositionally biased region" description="Basic residues" evidence="3">
    <location>
        <begin position="238"/>
        <end position="248"/>
    </location>
</feature>
<dbReference type="Proteomes" id="UP000030680">
    <property type="component" value="Unassembled WGS sequence"/>
</dbReference>
<feature type="compositionally biased region" description="Basic and acidic residues" evidence="3">
    <location>
        <begin position="222"/>
        <end position="237"/>
    </location>
</feature>
<keyword evidence="6" id="KW-1185">Reference proteome</keyword>
<accession>M2XRU7</accession>
<dbReference type="AlphaFoldDB" id="M2XRU7"/>
<feature type="domain" description="PCI" evidence="4">
    <location>
        <begin position="1"/>
        <end position="155"/>
    </location>
</feature>
<dbReference type="Pfam" id="PF01399">
    <property type="entry name" value="PCI"/>
    <property type="match status" value="1"/>
</dbReference>
<dbReference type="PANTHER" id="PTHR15350">
    <property type="entry name" value="COP9 SIGNALOSOME COMPLEX SUBUNIT 7/DENDRITIC CELL PROTEIN GA17"/>
    <property type="match status" value="1"/>
</dbReference>
<evidence type="ECO:0000259" key="4">
    <source>
        <dbReference type="PROSITE" id="PS50250"/>
    </source>
</evidence>
<gene>
    <name evidence="5" type="ORF">Gasu_59910</name>
</gene>
<evidence type="ECO:0000256" key="2">
    <source>
        <dbReference type="ARBA" id="ARBA00022790"/>
    </source>
</evidence>
<dbReference type="Gramene" id="EME26373">
    <property type="protein sequence ID" value="EME26373"/>
    <property type="gene ID" value="Gasu_59910"/>
</dbReference>
<sequence>MGIADDSLKGYLENLRVGGIESAQQIIQQLLEDPNVHVFGEVLLEPTILQLKQDGAQKDWVQLLEIFAYGTWRDGQNGKLWNVISDEAKRKLKRLTVVQLASKQKQLNYSDLMETLGLVSVRELEDLLMDCIEYRLMRGRLDQKQQLFQVEWTMGRDVSDSQLKEMIDSFYRWETNAQLLLEQLDSQMAYIQKKETEFEMERTHTIKQVESVQRQVREQQLRQEQEIELHSSNERSRRDKRAKRRSSALHRSSE</sequence>
<dbReference type="InterPro" id="IPR000717">
    <property type="entry name" value="PCI_dom"/>
</dbReference>
<dbReference type="GO" id="GO:0008180">
    <property type="term" value="C:COP9 signalosome"/>
    <property type="evidence" value="ECO:0007669"/>
    <property type="project" value="UniProtKB-KW"/>
</dbReference>
<dbReference type="KEGG" id="gsl:Gasu_59910"/>
<organism evidence="5 6">
    <name type="scientific">Galdieria sulphuraria</name>
    <name type="common">Red alga</name>
    <dbReference type="NCBI Taxonomy" id="130081"/>
    <lineage>
        <taxon>Eukaryota</taxon>
        <taxon>Rhodophyta</taxon>
        <taxon>Bangiophyceae</taxon>
        <taxon>Galdieriales</taxon>
        <taxon>Galdieriaceae</taxon>
        <taxon>Galdieria</taxon>
    </lineage>
</organism>
<dbReference type="OMA" id="GTYKQFR"/>
<feature type="region of interest" description="Disordered" evidence="3">
    <location>
        <begin position="222"/>
        <end position="254"/>
    </location>
</feature>
<dbReference type="STRING" id="130081.M2XRU7"/>
<dbReference type="InterPro" id="IPR045237">
    <property type="entry name" value="COPS7/eIF3m"/>
</dbReference>
<evidence type="ECO:0000256" key="3">
    <source>
        <dbReference type="SAM" id="MobiDB-lite"/>
    </source>
</evidence>
<dbReference type="GeneID" id="17085350"/>
<dbReference type="EMBL" id="KB454551">
    <property type="protein sequence ID" value="EME26373.1"/>
    <property type="molecule type" value="Genomic_DNA"/>
</dbReference>
<dbReference type="eggNOG" id="KOG3250">
    <property type="taxonomic scope" value="Eukaryota"/>
</dbReference>
<evidence type="ECO:0000313" key="6">
    <source>
        <dbReference type="Proteomes" id="UP000030680"/>
    </source>
</evidence>
<proteinExistence type="inferred from homology"/>
<name>M2XRU7_GALSU</name>
<dbReference type="OrthoDB" id="10265275at2759"/>
<dbReference type="SMART" id="SM00088">
    <property type="entry name" value="PINT"/>
    <property type="match status" value="1"/>
</dbReference>
<dbReference type="PANTHER" id="PTHR15350:SF5">
    <property type="entry name" value="COP9 SIGNALOSOME COMPLEX SUBUNIT 7"/>
    <property type="match status" value="1"/>
</dbReference>
<comment type="similarity">
    <text evidence="1">Belongs to the CSN7/EIF3M family. CSN7 subfamily.</text>
</comment>
<keyword evidence="2" id="KW-0736">Signalosome</keyword>
<dbReference type="PROSITE" id="PS50250">
    <property type="entry name" value="PCI"/>
    <property type="match status" value="1"/>
</dbReference>
<dbReference type="RefSeq" id="XP_005702893.1">
    <property type="nucleotide sequence ID" value="XM_005702836.1"/>
</dbReference>
<evidence type="ECO:0000256" key="1">
    <source>
        <dbReference type="ARBA" id="ARBA00008482"/>
    </source>
</evidence>
<protein>
    <submittedName>
        <fullName evidence="5">COP9 signalosome complex subunit 7</fullName>
    </submittedName>
</protein>
<reference evidence="6" key="1">
    <citation type="journal article" date="2013" name="Science">
        <title>Gene transfer from bacteria and archaea facilitated evolution of an extremophilic eukaryote.</title>
        <authorList>
            <person name="Schonknecht G."/>
            <person name="Chen W.H."/>
            <person name="Ternes C.M."/>
            <person name="Barbier G.G."/>
            <person name="Shrestha R.P."/>
            <person name="Stanke M."/>
            <person name="Brautigam A."/>
            <person name="Baker B.J."/>
            <person name="Banfield J.F."/>
            <person name="Garavito R.M."/>
            <person name="Carr K."/>
            <person name="Wilkerson C."/>
            <person name="Rensing S.A."/>
            <person name="Gagneul D."/>
            <person name="Dickenson N.E."/>
            <person name="Oesterhelt C."/>
            <person name="Lercher M.J."/>
            <person name="Weber A.P."/>
        </authorList>
    </citation>
    <scope>NUCLEOTIDE SEQUENCE [LARGE SCALE GENOMIC DNA]</scope>
    <source>
        <strain evidence="6">074W</strain>
    </source>
</reference>